<keyword evidence="2" id="KW-0472">Membrane</keyword>
<feature type="transmembrane region" description="Helical" evidence="2">
    <location>
        <begin position="95"/>
        <end position="116"/>
    </location>
</feature>
<evidence type="ECO:0000313" key="3">
    <source>
        <dbReference type="EMBL" id="EJK44039.1"/>
    </source>
</evidence>
<protein>
    <submittedName>
        <fullName evidence="3">Uncharacterized protein</fullName>
    </submittedName>
</protein>
<evidence type="ECO:0000256" key="1">
    <source>
        <dbReference type="SAM" id="MobiDB-lite"/>
    </source>
</evidence>
<dbReference type="AlphaFoldDB" id="K0R050"/>
<comment type="caution">
    <text evidence="3">The sequence shown here is derived from an EMBL/GenBank/DDBJ whole genome shotgun (WGS) entry which is preliminary data.</text>
</comment>
<dbReference type="Proteomes" id="UP000266841">
    <property type="component" value="Unassembled WGS sequence"/>
</dbReference>
<gene>
    <name evidence="3" type="ORF">THAOC_37457</name>
</gene>
<feature type="non-terminal residue" evidence="3">
    <location>
        <position position="1"/>
    </location>
</feature>
<sequence>RTPRDGCHPATASLEATYVGTNEAGVRSAVSRAVREELSDSGNGFEYGVEFVGTADGGRGARTIPRGGGNLFDRLVGQWQEALPEPTEDSAMTPVGISMAAGLGAAFVAACYVAFVRSDRGRKARRDRRTRREKRLAKRAPLGDGDGEVRTHTGAGSDSEGDGDGPHGTGYCYDLGDVSVVDESAADCGDYDHGLEVAGRSDIERDDSADAGTSCGRTRKASNRSGQRDGGGTASPPLSPGSGSSEGGRRVLAELGAATGPGSDEEADGGGAPSYGPPDEEPRVGGGGGEGPVPPDRGGGLLRGLFSRSAGSGTGGEDPPAPVVDVSPDAPLSPSSLPP</sequence>
<feature type="region of interest" description="Disordered" evidence="1">
    <location>
        <begin position="122"/>
        <end position="168"/>
    </location>
</feature>
<keyword evidence="4" id="KW-1185">Reference proteome</keyword>
<proteinExistence type="predicted"/>
<evidence type="ECO:0000313" key="4">
    <source>
        <dbReference type="Proteomes" id="UP000266841"/>
    </source>
</evidence>
<feature type="compositionally biased region" description="Gly residues" evidence="1">
    <location>
        <begin position="284"/>
        <end position="302"/>
    </location>
</feature>
<feature type="compositionally biased region" description="Low complexity" evidence="1">
    <location>
        <begin position="323"/>
        <end position="339"/>
    </location>
</feature>
<keyword evidence="2" id="KW-1133">Transmembrane helix</keyword>
<name>K0R050_THAOC</name>
<evidence type="ECO:0000256" key="2">
    <source>
        <dbReference type="SAM" id="Phobius"/>
    </source>
</evidence>
<organism evidence="3 4">
    <name type="scientific">Thalassiosira oceanica</name>
    <name type="common">Marine diatom</name>
    <dbReference type="NCBI Taxonomy" id="159749"/>
    <lineage>
        <taxon>Eukaryota</taxon>
        <taxon>Sar</taxon>
        <taxon>Stramenopiles</taxon>
        <taxon>Ochrophyta</taxon>
        <taxon>Bacillariophyta</taxon>
        <taxon>Coscinodiscophyceae</taxon>
        <taxon>Thalassiosirophycidae</taxon>
        <taxon>Thalassiosirales</taxon>
        <taxon>Thalassiosiraceae</taxon>
        <taxon>Thalassiosira</taxon>
    </lineage>
</organism>
<feature type="compositionally biased region" description="Basic residues" evidence="1">
    <location>
        <begin position="122"/>
        <end position="138"/>
    </location>
</feature>
<feature type="region of interest" description="Disordered" evidence="1">
    <location>
        <begin position="202"/>
        <end position="339"/>
    </location>
</feature>
<reference evidence="3 4" key="1">
    <citation type="journal article" date="2012" name="Genome Biol.">
        <title>Genome and low-iron response of an oceanic diatom adapted to chronic iron limitation.</title>
        <authorList>
            <person name="Lommer M."/>
            <person name="Specht M."/>
            <person name="Roy A.S."/>
            <person name="Kraemer L."/>
            <person name="Andreson R."/>
            <person name="Gutowska M.A."/>
            <person name="Wolf J."/>
            <person name="Bergner S.V."/>
            <person name="Schilhabel M.B."/>
            <person name="Klostermeier U.C."/>
            <person name="Beiko R.G."/>
            <person name="Rosenstiel P."/>
            <person name="Hippler M."/>
            <person name="Laroche J."/>
        </authorList>
    </citation>
    <scope>NUCLEOTIDE SEQUENCE [LARGE SCALE GENOMIC DNA]</scope>
    <source>
        <strain evidence="3 4">CCMP1005</strain>
    </source>
</reference>
<keyword evidence="2" id="KW-0812">Transmembrane</keyword>
<dbReference type="EMBL" id="AGNL01050256">
    <property type="protein sequence ID" value="EJK44039.1"/>
    <property type="molecule type" value="Genomic_DNA"/>
</dbReference>
<feature type="compositionally biased region" description="Low complexity" evidence="1">
    <location>
        <begin position="234"/>
        <end position="243"/>
    </location>
</feature>
<accession>K0R050</accession>